<name>A0A1T5N3M1_9BACT</name>
<dbReference type="Proteomes" id="UP000190166">
    <property type="component" value="Unassembled WGS sequence"/>
</dbReference>
<accession>A0A1T5N3M1</accession>
<keyword evidence="2" id="KW-0472">Membrane</keyword>
<dbReference type="STRING" id="393003.SAMN05660461_0049"/>
<dbReference type="AlphaFoldDB" id="A0A1T5N3M1"/>
<dbReference type="PANTHER" id="PTHR30576">
    <property type="entry name" value="COLANIC BIOSYNTHESIS UDP-GLUCOSE LIPID CARRIER TRANSFERASE"/>
    <property type="match status" value="1"/>
</dbReference>
<dbReference type="Pfam" id="PF02397">
    <property type="entry name" value="Bac_transf"/>
    <property type="match status" value="1"/>
</dbReference>
<dbReference type="PANTHER" id="PTHR30576:SF0">
    <property type="entry name" value="UNDECAPRENYL-PHOSPHATE N-ACETYLGALACTOSAMINYL 1-PHOSPHATE TRANSFERASE-RELATED"/>
    <property type="match status" value="1"/>
</dbReference>
<sequence length="383" mass="43876">MDTFTHNLLQVESIRGVDTGKSSLLYKLPDAESILLFVGAPHKGMLTENNQFRSIVTENVEDAQKVISQLQHVFKKVPAAIIYRFDSAYESALSEWEAYFKTHQFLCSIPFFVYTEKGFDELKSLVTRHSFIDDIITMDAWHVLGNKIAIVSKFKRMRTFPVYKSSSLRTRLYNRKFYSNFLKRTLDVALAGGGLILLSPVLLAIAVLIRMESKGPVFYAAKRAGRNYRVFKFYKFRTMVPDADKQLDKIKHLNQYDGQTDGPVFIKVSNDPRVTKLGSFLRNTSLDEIPQLLNVLKGDMSLVGNRPLPLYEATTLTTDEWVERFLAPAGITGLWQVSKRGKKDMSVKERIDLDINYAHKRSLRYDMWLMASTPFALVQKDNV</sequence>
<organism evidence="4 5">
    <name type="scientific">Chitinophaga ginsengisegetis</name>
    <dbReference type="NCBI Taxonomy" id="393003"/>
    <lineage>
        <taxon>Bacteria</taxon>
        <taxon>Pseudomonadati</taxon>
        <taxon>Bacteroidota</taxon>
        <taxon>Chitinophagia</taxon>
        <taxon>Chitinophagales</taxon>
        <taxon>Chitinophagaceae</taxon>
        <taxon>Chitinophaga</taxon>
    </lineage>
</organism>
<proteinExistence type="inferred from homology"/>
<keyword evidence="2" id="KW-0812">Transmembrane</keyword>
<dbReference type="GO" id="GO:0016780">
    <property type="term" value="F:phosphotransferase activity, for other substituted phosphate groups"/>
    <property type="evidence" value="ECO:0007669"/>
    <property type="project" value="TreeGrafter"/>
</dbReference>
<feature type="domain" description="Bacterial sugar transferase" evidence="3">
    <location>
        <begin position="183"/>
        <end position="378"/>
    </location>
</feature>
<dbReference type="RefSeq" id="WP_200817178.1">
    <property type="nucleotide sequence ID" value="NZ_FUZZ01000001.1"/>
</dbReference>
<evidence type="ECO:0000256" key="1">
    <source>
        <dbReference type="ARBA" id="ARBA00006464"/>
    </source>
</evidence>
<keyword evidence="5" id="KW-1185">Reference proteome</keyword>
<gene>
    <name evidence="4" type="ORF">SAMN05660461_0049</name>
</gene>
<dbReference type="EMBL" id="FUZZ01000001">
    <property type="protein sequence ID" value="SKC94658.1"/>
    <property type="molecule type" value="Genomic_DNA"/>
</dbReference>
<evidence type="ECO:0000313" key="5">
    <source>
        <dbReference type="Proteomes" id="UP000190166"/>
    </source>
</evidence>
<comment type="similarity">
    <text evidence="1">Belongs to the bacterial sugar transferase family.</text>
</comment>
<dbReference type="InterPro" id="IPR003362">
    <property type="entry name" value="Bact_transf"/>
</dbReference>
<evidence type="ECO:0000256" key="2">
    <source>
        <dbReference type="SAM" id="Phobius"/>
    </source>
</evidence>
<reference evidence="4 5" key="1">
    <citation type="submission" date="2017-02" db="EMBL/GenBank/DDBJ databases">
        <authorList>
            <person name="Peterson S.W."/>
        </authorList>
    </citation>
    <scope>NUCLEOTIDE SEQUENCE [LARGE SCALE GENOMIC DNA]</scope>
    <source>
        <strain evidence="4 5">DSM 18108</strain>
    </source>
</reference>
<feature type="transmembrane region" description="Helical" evidence="2">
    <location>
        <begin position="188"/>
        <end position="209"/>
    </location>
</feature>
<evidence type="ECO:0000259" key="3">
    <source>
        <dbReference type="Pfam" id="PF02397"/>
    </source>
</evidence>
<evidence type="ECO:0000313" key="4">
    <source>
        <dbReference type="EMBL" id="SKC94658.1"/>
    </source>
</evidence>
<protein>
    <submittedName>
        <fullName evidence="4">Sugar transferase involved in LPS biosynthesis (Colanic, teichoic acid)</fullName>
    </submittedName>
</protein>
<keyword evidence="2" id="KW-1133">Transmembrane helix</keyword>
<keyword evidence="4" id="KW-0808">Transferase</keyword>